<proteinExistence type="predicted"/>
<accession>A0A0D7AI93</accession>
<keyword evidence="2" id="KW-1185">Reference proteome</keyword>
<reference evidence="1 2" key="1">
    <citation type="journal article" date="2015" name="Fungal Genet. Biol.">
        <title>Evolution of novel wood decay mechanisms in Agaricales revealed by the genome sequences of Fistulina hepatica and Cylindrobasidium torrendii.</title>
        <authorList>
            <person name="Floudas D."/>
            <person name="Held B.W."/>
            <person name="Riley R."/>
            <person name="Nagy L.G."/>
            <person name="Koehler G."/>
            <person name="Ransdell A.S."/>
            <person name="Younus H."/>
            <person name="Chow J."/>
            <person name="Chiniquy J."/>
            <person name="Lipzen A."/>
            <person name="Tritt A."/>
            <person name="Sun H."/>
            <person name="Haridas S."/>
            <person name="LaButti K."/>
            <person name="Ohm R.A."/>
            <person name="Kues U."/>
            <person name="Blanchette R.A."/>
            <person name="Grigoriev I.V."/>
            <person name="Minto R.E."/>
            <person name="Hibbett D.S."/>
        </authorList>
    </citation>
    <scope>NUCLEOTIDE SEQUENCE [LARGE SCALE GENOMIC DNA]</scope>
    <source>
        <strain evidence="1 2">ATCC 64428</strain>
    </source>
</reference>
<dbReference type="AlphaFoldDB" id="A0A0D7AI93"/>
<evidence type="ECO:0000313" key="1">
    <source>
        <dbReference type="EMBL" id="KIY50045.1"/>
    </source>
</evidence>
<gene>
    <name evidence="1" type="ORF">FISHEDRAFT_57763</name>
</gene>
<evidence type="ECO:0000313" key="2">
    <source>
        <dbReference type="Proteomes" id="UP000054144"/>
    </source>
</evidence>
<protein>
    <submittedName>
        <fullName evidence="1">Uncharacterized protein</fullName>
    </submittedName>
</protein>
<name>A0A0D7AI93_9AGAR</name>
<dbReference type="EMBL" id="KN881694">
    <property type="protein sequence ID" value="KIY50045.1"/>
    <property type="molecule type" value="Genomic_DNA"/>
</dbReference>
<dbReference type="Proteomes" id="UP000054144">
    <property type="component" value="Unassembled WGS sequence"/>
</dbReference>
<sequence>MVLHAQIDAYFNMRGEFVYQENPSIGPKQFVFKKALERFLGPPRLLETALTIVYAIRGESYLWMFNPRFHLPGSDDDTSALVFTLAPWLDDSHPNAHNHTDGVRALDWIFAWDASVVGTLAADFLTRFLQQRLNKRHSLGNYTMALPRHLYAGRCTLDPERSLKLSSTKKRPTTYRWYSTVLLENTSLMNNPLRMAIIPAHKFQIILPGPEPSNSVVRHDQVSSQTRCSHPYILFYEGWKPPCYLPPPELSTSVFAYVIPTISSVIGMS</sequence>
<organism evidence="1 2">
    <name type="scientific">Fistulina hepatica ATCC 64428</name>
    <dbReference type="NCBI Taxonomy" id="1128425"/>
    <lineage>
        <taxon>Eukaryota</taxon>
        <taxon>Fungi</taxon>
        <taxon>Dikarya</taxon>
        <taxon>Basidiomycota</taxon>
        <taxon>Agaricomycotina</taxon>
        <taxon>Agaricomycetes</taxon>
        <taxon>Agaricomycetidae</taxon>
        <taxon>Agaricales</taxon>
        <taxon>Fistulinaceae</taxon>
        <taxon>Fistulina</taxon>
    </lineage>
</organism>